<keyword evidence="4" id="KW-0547">Nucleotide-binding</keyword>
<keyword evidence="12 14" id="KW-0456">Lyase</keyword>
<dbReference type="Gene3D" id="3.30.70.1230">
    <property type="entry name" value="Nucleotide cyclase"/>
    <property type="match status" value="1"/>
</dbReference>
<evidence type="ECO:0000256" key="10">
    <source>
        <dbReference type="ARBA" id="ARBA00023170"/>
    </source>
</evidence>
<evidence type="ECO:0000256" key="11">
    <source>
        <dbReference type="ARBA" id="ARBA00023180"/>
    </source>
</evidence>
<feature type="coiled-coil region" evidence="15">
    <location>
        <begin position="491"/>
        <end position="518"/>
    </location>
</feature>
<evidence type="ECO:0000256" key="8">
    <source>
        <dbReference type="ARBA" id="ARBA00023134"/>
    </source>
</evidence>
<comment type="caution">
    <text evidence="20">The sequence shown here is derived from an EMBL/GenBank/DDBJ whole genome shotgun (WGS) entry which is preliminary data.</text>
</comment>
<feature type="region of interest" description="Disordered" evidence="16">
    <location>
        <begin position="868"/>
        <end position="893"/>
    </location>
</feature>
<evidence type="ECO:0000313" key="21">
    <source>
        <dbReference type="Proteomes" id="UP001175271"/>
    </source>
</evidence>
<dbReference type="GO" id="GO:0043005">
    <property type="term" value="C:neuron projection"/>
    <property type="evidence" value="ECO:0007669"/>
    <property type="project" value="UniProtKB-ARBA"/>
</dbReference>
<keyword evidence="7" id="KW-0560">Oxidoreductase</keyword>
<keyword evidence="11" id="KW-0325">Glycoprotein</keyword>
<dbReference type="CDD" id="cd07302">
    <property type="entry name" value="CHD"/>
    <property type="match status" value="1"/>
</dbReference>
<dbReference type="InterPro" id="IPR001245">
    <property type="entry name" value="Ser-Thr/Tyr_kinase_cat_dom"/>
</dbReference>
<dbReference type="PROSITE" id="PS50011">
    <property type="entry name" value="PROTEIN_KINASE_DOM"/>
    <property type="match status" value="1"/>
</dbReference>
<dbReference type="GO" id="GO:0005524">
    <property type="term" value="F:ATP binding"/>
    <property type="evidence" value="ECO:0007669"/>
    <property type="project" value="InterPro"/>
</dbReference>
<evidence type="ECO:0000256" key="7">
    <source>
        <dbReference type="ARBA" id="ARBA00023002"/>
    </source>
</evidence>
<dbReference type="EC" id="4.6.1.2" evidence="14"/>
<dbReference type="SUPFAM" id="SSF53822">
    <property type="entry name" value="Periplasmic binding protein-like I"/>
    <property type="match status" value="1"/>
</dbReference>
<dbReference type="InterPro" id="IPR018297">
    <property type="entry name" value="A/G_cyclase_CS"/>
</dbReference>
<comment type="subcellular location">
    <subcellularLocation>
        <location evidence="2">Membrane</location>
        <topology evidence="2">Single-pass type I membrane protein</topology>
    </subcellularLocation>
</comment>
<dbReference type="PROSITE" id="PS50125">
    <property type="entry name" value="GUANYLATE_CYCLASE_2"/>
    <property type="match status" value="1"/>
</dbReference>
<organism evidence="20 21">
    <name type="scientific">Steinernema hermaphroditum</name>
    <dbReference type="NCBI Taxonomy" id="289476"/>
    <lineage>
        <taxon>Eukaryota</taxon>
        <taxon>Metazoa</taxon>
        <taxon>Ecdysozoa</taxon>
        <taxon>Nematoda</taxon>
        <taxon>Chromadorea</taxon>
        <taxon>Rhabditida</taxon>
        <taxon>Tylenchina</taxon>
        <taxon>Panagrolaimomorpha</taxon>
        <taxon>Strongyloidoidea</taxon>
        <taxon>Steinernematidae</taxon>
        <taxon>Steinernema</taxon>
    </lineage>
</organism>
<evidence type="ECO:0000313" key="20">
    <source>
        <dbReference type="EMBL" id="KAK0400353.1"/>
    </source>
</evidence>
<evidence type="ECO:0000256" key="4">
    <source>
        <dbReference type="ARBA" id="ARBA00022741"/>
    </source>
</evidence>
<keyword evidence="10" id="KW-0675">Receptor</keyword>
<dbReference type="PANTHER" id="PTHR11920:SF370">
    <property type="entry name" value="RECEPTOR-TYPE GUANYLATE CYCLASE GCY-18"/>
    <property type="match status" value="1"/>
</dbReference>
<dbReference type="GO" id="GO:0005886">
    <property type="term" value="C:plasma membrane"/>
    <property type="evidence" value="ECO:0007669"/>
    <property type="project" value="TreeGrafter"/>
</dbReference>
<feature type="domain" description="Guanylate cyclase" evidence="19">
    <location>
        <begin position="554"/>
        <end position="684"/>
    </location>
</feature>
<dbReference type="GO" id="GO:0007168">
    <property type="term" value="P:receptor guanylyl cyclase signaling pathway"/>
    <property type="evidence" value="ECO:0007669"/>
    <property type="project" value="TreeGrafter"/>
</dbReference>
<reference evidence="20" key="1">
    <citation type="submission" date="2023-06" db="EMBL/GenBank/DDBJ databases">
        <title>Genomic analysis of the entomopathogenic nematode Steinernema hermaphroditum.</title>
        <authorList>
            <person name="Schwarz E.M."/>
            <person name="Heppert J.K."/>
            <person name="Baniya A."/>
            <person name="Schwartz H.T."/>
            <person name="Tan C.-H."/>
            <person name="Antoshechkin I."/>
            <person name="Sternberg P.W."/>
            <person name="Goodrich-Blair H."/>
            <person name="Dillman A.R."/>
        </authorList>
    </citation>
    <scope>NUCLEOTIDE SEQUENCE</scope>
    <source>
        <strain evidence="20">PS9179</strain>
        <tissue evidence="20">Whole animal</tissue>
    </source>
</reference>
<dbReference type="GO" id="GO:0051287">
    <property type="term" value="F:NAD binding"/>
    <property type="evidence" value="ECO:0007669"/>
    <property type="project" value="InterPro"/>
</dbReference>
<keyword evidence="6 17" id="KW-1133">Transmembrane helix</keyword>
<feature type="transmembrane region" description="Helical" evidence="17">
    <location>
        <begin position="136"/>
        <end position="156"/>
    </location>
</feature>
<evidence type="ECO:0000256" key="15">
    <source>
        <dbReference type="SAM" id="Coils"/>
    </source>
</evidence>
<dbReference type="InterPro" id="IPR006139">
    <property type="entry name" value="D-isomer_2_OHA_DH_cat_dom"/>
</dbReference>
<dbReference type="GO" id="GO:0042330">
    <property type="term" value="P:taxis"/>
    <property type="evidence" value="ECO:0007669"/>
    <property type="project" value="UniProtKB-ARBA"/>
</dbReference>
<dbReference type="GO" id="GO:0035556">
    <property type="term" value="P:intracellular signal transduction"/>
    <property type="evidence" value="ECO:0007669"/>
    <property type="project" value="InterPro"/>
</dbReference>
<dbReference type="InterPro" id="IPR011009">
    <property type="entry name" value="Kinase-like_dom_sf"/>
</dbReference>
<dbReference type="FunFam" id="3.40.50.720:FF:000026">
    <property type="entry name" value="Glyoxylate/hydroxypyruvate reductase B"/>
    <property type="match status" value="1"/>
</dbReference>
<dbReference type="InterPro" id="IPR001054">
    <property type="entry name" value="A/G_cyclase"/>
</dbReference>
<keyword evidence="15" id="KW-0175">Coiled coil</keyword>
<dbReference type="GO" id="GO:0005525">
    <property type="term" value="F:GTP binding"/>
    <property type="evidence" value="ECO:0007669"/>
    <property type="project" value="UniProtKB-KW"/>
</dbReference>
<dbReference type="GO" id="GO:0016616">
    <property type="term" value="F:oxidoreductase activity, acting on the CH-OH group of donors, NAD or NADP as acceptor"/>
    <property type="evidence" value="ECO:0007669"/>
    <property type="project" value="InterPro"/>
</dbReference>
<dbReference type="InterPro" id="IPR028082">
    <property type="entry name" value="Peripla_BP_I"/>
</dbReference>
<dbReference type="PROSITE" id="PS00452">
    <property type="entry name" value="GUANYLATE_CYCLASE_1"/>
    <property type="match status" value="1"/>
</dbReference>
<evidence type="ECO:0000256" key="12">
    <source>
        <dbReference type="ARBA" id="ARBA00023239"/>
    </source>
</evidence>
<dbReference type="SUPFAM" id="SSF51735">
    <property type="entry name" value="NAD(P)-binding Rossmann-fold domains"/>
    <property type="match status" value="1"/>
</dbReference>
<keyword evidence="3 17" id="KW-0812">Transmembrane</keyword>
<dbReference type="SUPFAM" id="SSF52283">
    <property type="entry name" value="Formate/glycerate dehydrogenase catalytic domain-like"/>
    <property type="match status" value="1"/>
</dbReference>
<keyword evidence="5" id="KW-0460">Magnesium</keyword>
<dbReference type="Gene3D" id="3.40.50.720">
    <property type="entry name" value="NAD(P)-binding Rossmann-like Domain"/>
    <property type="match status" value="2"/>
</dbReference>
<evidence type="ECO:0000256" key="13">
    <source>
        <dbReference type="ARBA" id="ARBA00023293"/>
    </source>
</evidence>
<keyword evidence="8" id="KW-0342">GTP-binding</keyword>
<name>A0AA39LKA9_9BILA</name>
<evidence type="ECO:0000256" key="5">
    <source>
        <dbReference type="ARBA" id="ARBA00022842"/>
    </source>
</evidence>
<dbReference type="SUPFAM" id="SSF55073">
    <property type="entry name" value="Nucleotide cyclase"/>
    <property type="match status" value="1"/>
</dbReference>
<dbReference type="InterPro" id="IPR000719">
    <property type="entry name" value="Prot_kinase_dom"/>
</dbReference>
<comment type="catalytic activity">
    <reaction evidence="1 14">
        <text>GTP = 3',5'-cyclic GMP + diphosphate</text>
        <dbReference type="Rhea" id="RHEA:13665"/>
        <dbReference type="ChEBI" id="CHEBI:33019"/>
        <dbReference type="ChEBI" id="CHEBI:37565"/>
        <dbReference type="ChEBI" id="CHEBI:57746"/>
        <dbReference type="EC" id="4.6.1.2"/>
    </reaction>
</comment>
<dbReference type="GO" id="GO:0009582">
    <property type="term" value="P:detection of abiotic stimulus"/>
    <property type="evidence" value="ECO:0007669"/>
    <property type="project" value="UniProtKB-ARBA"/>
</dbReference>
<dbReference type="CDD" id="cd05301">
    <property type="entry name" value="GDH"/>
    <property type="match status" value="1"/>
</dbReference>
<dbReference type="GO" id="GO:0004383">
    <property type="term" value="F:guanylate cyclase activity"/>
    <property type="evidence" value="ECO:0007669"/>
    <property type="project" value="UniProtKB-EC"/>
</dbReference>
<evidence type="ECO:0000259" key="18">
    <source>
        <dbReference type="PROSITE" id="PS50011"/>
    </source>
</evidence>
<dbReference type="Gene3D" id="1.10.510.10">
    <property type="entry name" value="Transferase(Phosphotransferase) domain 1"/>
    <property type="match status" value="1"/>
</dbReference>
<evidence type="ECO:0000256" key="9">
    <source>
        <dbReference type="ARBA" id="ARBA00023136"/>
    </source>
</evidence>
<evidence type="ECO:0000256" key="2">
    <source>
        <dbReference type="ARBA" id="ARBA00004479"/>
    </source>
</evidence>
<evidence type="ECO:0000256" key="17">
    <source>
        <dbReference type="SAM" id="Phobius"/>
    </source>
</evidence>
<evidence type="ECO:0000256" key="14">
    <source>
        <dbReference type="RuleBase" id="RU003431"/>
    </source>
</evidence>
<evidence type="ECO:0000256" key="3">
    <source>
        <dbReference type="ARBA" id="ARBA00022692"/>
    </source>
</evidence>
<dbReference type="GO" id="GO:0004672">
    <property type="term" value="F:protein kinase activity"/>
    <property type="evidence" value="ECO:0007669"/>
    <property type="project" value="InterPro"/>
</dbReference>
<dbReference type="GO" id="GO:0004016">
    <property type="term" value="F:adenylate cyclase activity"/>
    <property type="evidence" value="ECO:0007669"/>
    <property type="project" value="TreeGrafter"/>
</dbReference>
<keyword evidence="9 17" id="KW-0472">Membrane</keyword>
<evidence type="ECO:0000256" key="6">
    <source>
        <dbReference type="ARBA" id="ARBA00022989"/>
    </source>
</evidence>
<dbReference type="Pfam" id="PF07714">
    <property type="entry name" value="PK_Tyr_Ser-Thr"/>
    <property type="match status" value="1"/>
</dbReference>
<evidence type="ECO:0000256" key="16">
    <source>
        <dbReference type="SAM" id="MobiDB-lite"/>
    </source>
</evidence>
<dbReference type="SUPFAM" id="SSF56112">
    <property type="entry name" value="Protein kinase-like (PK-like)"/>
    <property type="match status" value="1"/>
</dbReference>
<evidence type="ECO:0000256" key="1">
    <source>
        <dbReference type="ARBA" id="ARBA00001436"/>
    </source>
</evidence>
<accession>A0AA39LKA9</accession>
<dbReference type="GO" id="GO:0001653">
    <property type="term" value="F:peptide receptor activity"/>
    <property type="evidence" value="ECO:0007669"/>
    <property type="project" value="TreeGrafter"/>
</dbReference>
<evidence type="ECO:0000259" key="19">
    <source>
        <dbReference type="PROSITE" id="PS50125"/>
    </source>
</evidence>
<dbReference type="PANTHER" id="PTHR11920">
    <property type="entry name" value="GUANYLYL CYCLASE"/>
    <property type="match status" value="1"/>
</dbReference>
<gene>
    <name evidence="20" type="ORF">QR680_003461</name>
</gene>
<feature type="domain" description="Protein kinase" evidence="18">
    <location>
        <begin position="184"/>
        <end position="484"/>
    </location>
</feature>
<proteinExistence type="predicted"/>
<dbReference type="GO" id="GO:0009266">
    <property type="term" value="P:response to temperature stimulus"/>
    <property type="evidence" value="ECO:0007669"/>
    <property type="project" value="UniProtKB-ARBA"/>
</dbReference>
<dbReference type="GO" id="GO:0009581">
    <property type="term" value="P:detection of external stimulus"/>
    <property type="evidence" value="ECO:0007669"/>
    <property type="project" value="UniProtKB-ARBA"/>
</dbReference>
<dbReference type="SMART" id="SM00044">
    <property type="entry name" value="CYCc"/>
    <property type="match status" value="1"/>
</dbReference>
<dbReference type="InterPro" id="IPR029787">
    <property type="entry name" value="Nucleotide_cyclase"/>
</dbReference>
<dbReference type="InterPro" id="IPR050401">
    <property type="entry name" value="Cyclic_nucleotide_synthase"/>
</dbReference>
<dbReference type="Pfam" id="PF00389">
    <property type="entry name" value="2-Hacid_dh"/>
    <property type="match status" value="1"/>
</dbReference>
<keyword evidence="13 14" id="KW-0141">cGMP biosynthesis</keyword>
<dbReference type="Pfam" id="PF00211">
    <property type="entry name" value="Guanylate_cyc"/>
    <property type="match status" value="1"/>
</dbReference>
<dbReference type="Pfam" id="PF02826">
    <property type="entry name" value="2-Hacid_dh_C"/>
    <property type="match status" value="1"/>
</dbReference>
<keyword evidence="21" id="KW-1185">Reference proteome</keyword>
<sequence>MYALAVRKVLNETKNNATVLNDGLQVWNAMRRMSFEGVVTTTGGATGTVNLDDLADRAPLFAAFYIAPNKDKVLKMVNMESVLLSNCNGIRNQSGCYDLKMTDVITGFWPSENGQMPSDEPYCGFRGQRCSYTLEIGLLGSIIALIILSLVAFLLFRHCQTRALNKMPWRVFHDDLRLIDDEQIRSMISLGSGNTKLSNMSTGQKRHAIIGVNTHATYHRYPQRRQIKFGREDLQLLTQMKQAIHDNLNPFLGMAFNERDEMLVLWKFCSRGTIQDIIYNKNVILDEKFHGAFVRDITLGLEYLHASPIGYHGSLTPWSCLIDRNWMVKLTDYGVANPLERWEKQGAVSVDALTSDDDKSQAAQRTSPLYCAPEMLKNREVNRRRGVDQSWIKQTQLRRQAGDIYAFGMVMYEILFRSMPYPETTDITQLLEQISDGSRFVEPQIQDQMSIHPDLCALLRDCWSENPEIRPSIRRVRLNTEMALKTKGSLVDQMMRIMEQYANNLEKLVKERTGMLEEANLRADKLLSQLLPKYVANELKLGRAVPPKLFTSATVLFSDIVGFTGLCSTSTPLEVVNMLNGIYSGFDDCIQRHGAYKVETIGDAYMVVSGIPEENGTRHIQAIAEIALEMRDYLVDYEIPHRRSHRIKCRWGFHTGSVAAGVVGLTAPRYCLFGDTVNTSSRMESTGLPEMIQISTQAKELLLSYYPHFKVSKRGEVEVKGKGLCTTYWLDGQDKPLFPVSLINLPKALRKVALCFLLCGSFDSVLRFGTSCFASMQLLDFLITAAFISVVRGQALLFPHGYFNENKLSAKDAIYLNLLAQSALEYGGTTLEELNKLAEEKHKVPRIDVPNSARKHGLEKEIAVEKHTTDEEIKAVNPSSPPTPSLPSADSDNFVEPLRNPKSPFVRYAPEKRNIPSFSEEDDEKQEEVDNPFAAIATRPPKHARHRKPQLQARRQVMIARLALPSVPLRRHLCRSRERIQLSYRAMSSQRPRILVTNNAISVARLQEIGEVIINPRDGVMDRKLLLEMSEEVDAIFCLLTDRIDEEFLNHAKRIKVVATMSVGYEHINVEACKSRHITICNTPGVLTETVAELTVALLLATSRRLPESIIEAKTGGWAEWKPYWMCGKDIRGSTIGIFGMGRIGLSVAEKLKIFNPKRIIYSNRSKKEVDYDYVSFQELLSVSDFLIVCASSNPDTVGLFNASNLRKMKKDAVLINTSRGNLVKMDDLAELLSQGHLFAAGLDVTDPEPLPTDHQLFKIKNCVILPHIGSASNATRDAMAAMAIDGIVAGLKGEKSEGMKEFLDS</sequence>
<dbReference type="EMBL" id="JAUCMV010000005">
    <property type="protein sequence ID" value="KAK0400353.1"/>
    <property type="molecule type" value="Genomic_DNA"/>
</dbReference>
<dbReference type="InterPro" id="IPR036291">
    <property type="entry name" value="NAD(P)-bd_dom_sf"/>
</dbReference>
<dbReference type="FunFam" id="3.30.70.1230:FF:000035">
    <property type="entry name" value="Guanylate cyclase"/>
    <property type="match status" value="1"/>
</dbReference>
<dbReference type="InterPro" id="IPR006140">
    <property type="entry name" value="D-isomer_DH_NAD-bd"/>
</dbReference>
<dbReference type="Proteomes" id="UP001175271">
    <property type="component" value="Unassembled WGS sequence"/>
</dbReference>
<dbReference type="FunFam" id="1.10.510.10:FF:000941">
    <property type="entry name" value="Guanylate cyclase"/>
    <property type="match status" value="1"/>
</dbReference>
<protein>
    <recommendedName>
        <fullName evidence="14">Guanylate cyclase</fullName>
        <ecNumber evidence="14">4.6.1.2</ecNumber>
    </recommendedName>
</protein>